<comment type="caution">
    <text evidence="2">The sequence shown here is derived from an EMBL/GenBank/DDBJ whole genome shotgun (WGS) entry which is preliminary data.</text>
</comment>
<reference evidence="2 3" key="1">
    <citation type="submission" date="2020-09" db="EMBL/GenBank/DDBJ databases">
        <title>Pseudoxanthomonas sp. CAU 1598 isolated from sand of Yaerae Beach.</title>
        <authorList>
            <person name="Kim W."/>
        </authorList>
    </citation>
    <scope>NUCLEOTIDE SEQUENCE [LARGE SCALE GENOMIC DNA]</scope>
    <source>
        <strain evidence="2 3">CAU 1598</strain>
    </source>
</reference>
<keyword evidence="3" id="KW-1185">Reference proteome</keyword>
<evidence type="ECO:0008006" key="4">
    <source>
        <dbReference type="Google" id="ProtNLM"/>
    </source>
</evidence>
<dbReference type="AlphaFoldDB" id="A0AAW3ZSZ4"/>
<feature type="region of interest" description="Disordered" evidence="1">
    <location>
        <begin position="1"/>
        <end position="43"/>
    </location>
</feature>
<protein>
    <recommendedName>
        <fullName evidence="4">Transposase</fullName>
    </recommendedName>
</protein>
<accession>A0AAW3ZSZ4</accession>
<dbReference type="EMBL" id="JACYTR010000058">
    <property type="protein sequence ID" value="MBD8527639.1"/>
    <property type="molecule type" value="Genomic_DNA"/>
</dbReference>
<gene>
    <name evidence="2" type="ORF">IFO71_17985</name>
</gene>
<dbReference type="RefSeq" id="WP_192031059.1">
    <property type="nucleotide sequence ID" value="NZ_JACYTR010000058.1"/>
</dbReference>
<evidence type="ECO:0000313" key="2">
    <source>
        <dbReference type="EMBL" id="MBD8527639.1"/>
    </source>
</evidence>
<evidence type="ECO:0000256" key="1">
    <source>
        <dbReference type="SAM" id="MobiDB-lite"/>
    </source>
</evidence>
<sequence>MGVLTQTGAAAQKFNRDSRWRTAHAERALPKSGSGTRLAHDKTVRTLSLSKRAKLCE</sequence>
<organism evidence="2 3">
    <name type="scientific">Pseudomarimonas arenosa</name>
    <dbReference type="NCBI Taxonomy" id="2774145"/>
    <lineage>
        <taxon>Bacteria</taxon>
        <taxon>Pseudomonadati</taxon>
        <taxon>Pseudomonadota</taxon>
        <taxon>Gammaproteobacteria</taxon>
        <taxon>Lysobacterales</taxon>
        <taxon>Lysobacteraceae</taxon>
        <taxon>Pseudomarimonas</taxon>
    </lineage>
</organism>
<feature type="compositionally biased region" description="Basic and acidic residues" evidence="1">
    <location>
        <begin position="14"/>
        <end position="29"/>
    </location>
</feature>
<dbReference type="Proteomes" id="UP000613768">
    <property type="component" value="Unassembled WGS sequence"/>
</dbReference>
<proteinExistence type="predicted"/>
<evidence type="ECO:0000313" key="3">
    <source>
        <dbReference type="Proteomes" id="UP000613768"/>
    </source>
</evidence>
<name>A0AAW3ZSZ4_9GAMM</name>